<feature type="binding site" evidence="7 9">
    <location>
        <position position="201"/>
    </location>
    <ligand>
        <name>substrate</name>
    </ligand>
</feature>
<feature type="active site" description="For OMPdecase activity" evidence="8">
    <location>
        <position position="75"/>
    </location>
</feature>
<comment type="subunit">
    <text evidence="7">Homodimer.</text>
</comment>
<dbReference type="Proteomes" id="UP000035760">
    <property type="component" value="Unassembled WGS sequence"/>
</dbReference>
<dbReference type="STRING" id="1400863.BN873_170014"/>
<dbReference type="InterPro" id="IPR001754">
    <property type="entry name" value="OMPdeCOase_dom"/>
</dbReference>
<dbReference type="InterPro" id="IPR047596">
    <property type="entry name" value="OMPdecase_bac"/>
</dbReference>
<feature type="binding site" evidence="7 9">
    <location>
        <position position="45"/>
    </location>
    <ligand>
        <name>substrate</name>
    </ligand>
</feature>
<dbReference type="PANTHER" id="PTHR32119:SF2">
    <property type="entry name" value="OROTIDINE 5'-PHOSPHATE DECARBOXYLASE"/>
    <property type="match status" value="1"/>
</dbReference>
<feature type="binding site" evidence="7 9">
    <location>
        <position position="222"/>
    </location>
    <ligand>
        <name>substrate</name>
    </ligand>
</feature>
<reference evidence="12" key="2">
    <citation type="submission" date="2014-03" db="EMBL/GenBank/DDBJ databases">
        <title>Candidatus Competibacter-lineage genomes retrieved from metagenomes reveal functional metabolic diversity.</title>
        <authorList>
            <person name="McIlroy S.J."/>
            <person name="Albertsen M."/>
            <person name="Andresen E.K."/>
            <person name="Saunders A.M."/>
            <person name="Kristiansen R."/>
            <person name="Stokholm-Bjerregaard M."/>
            <person name="Nielsen K.L."/>
            <person name="Nielsen P.H."/>
        </authorList>
    </citation>
    <scope>NUCLEOTIDE SEQUENCE</scope>
    <source>
        <strain evidence="12">Run_A_D11</strain>
    </source>
</reference>
<accession>W6MC02</accession>
<keyword evidence="4 7" id="KW-0665">Pyrimidine biosynthesis</keyword>
<protein>
    <recommendedName>
        <fullName evidence="7">Orotidine 5'-phosphate decarboxylase</fullName>
        <ecNumber evidence="7">4.1.1.23</ecNumber>
    </recommendedName>
    <alternativeName>
        <fullName evidence="7">OMP decarboxylase</fullName>
        <shortName evidence="7">OMPDCase</shortName>
        <shortName evidence="7">OMPdecase</shortName>
    </alternativeName>
</protein>
<dbReference type="PANTHER" id="PTHR32119">
    <property type="entry name" value="OROTIDINE 5'-PHOSPHATE DECARBOXYLASE"/>
    <property type="match status" value="1"/>
</dbReference>
<comment type="catalytic activity">
    <reaction evidence="6 7 10">
        <text>orotidine 5'-phosphate + H(+) = UMP + CO2</text>
        <dbReference type="Rhea" id="RHEA:11596"/>
        <dbReference type="ChEBI" id="CHEBI:15378"/>
        <dbReference type="ChEBI" id="CHEBI:16526"/>
        <dbReference type="ChEBI" id="CHEBI:57538"/>
        <dbReference type="ChEBI" id="CHEBI:57865"/>
        <dbReference type="EC" id="4.1.1.23"/>
    </reaction>
</comment>
<comment type="function">
    <text evidence="1 7">Catalyzes the decarboxylation of orotidine 5'-monophosphate (OMP) to uridine 5'-monophosphate (UMP).</text>
</comment>
<comment type="caution">
    <text evidence="12">The sequence shown here is derived from an EMBL/GenBank/DDBJ whole genome shotgun (WGS) entry which is preliminary data.</text>
</comment>
<dbReference type="PROSITE" id="PS00156">
    <property type="entry name" value="OMPDECASE"/>
    <property type="match status" value="1"/>
</dbReference>
<comment type="pathway">
    <text evidence="2 7 10">Pyrimidine metabolism; UMP biosynthesis via de novo pathway; UMP from orotate: step 2/2.</text>
</comment>
<dbReference type="RefSeq" id="WP_048670882.1">
    <property type="nucleotide sequence ID" value="NZ_CBTJ020000022.1"/>
</dbReference>
<name>W6MC02_9GAMM</name>
<feature type="domain" description="Orotidine 5'-phosphate decarboxylase" evidence="11">
    <location>
        <begin position="17"/>
        <end position="237"/>
    </location>
</feature>
<feature type="binding site" evidence="7 9">
    <location>
        <position position="221"/>
    </location>
    <ligand>
        <name>substrate</name>
    </ligand>
</feature>
<reference evidence="12" key="1">
    <citation type="submission" date="2013-07" db="EMBL/GenBank/DDBJ databases">
        <authorList>
            <person name="McIlroy S."/>
        </authorList>
    </citation>
    <scope>NUCLEOTIDE SEQUENCE [LARGE SCALE GENOMIC DNA]</scope>
    <source>
        <strain evidence="12">Run_A_D11</strain>
    </source>
</reference>
<dbReference type="NCBIfam" id="TIGR01740">
    <property type="entry name" value="pyrF"/>
    <property type="match status" value="1"/>
</dbReference>
<keyword evidence="13" id="KW-1185">Reference proteome</keyword>
<dbReference type="CDD" id="cd04725">
    <property type="entry name" value="OMP_decarboxylase_like"/>
    <property type="match status" value="1"/>
</dbReference>
<feature type="binding site" evidence="7 9">
    <location>
        <position position="191"/>
    </location>
    <ligand>
        <name>substrate</name>
    </ligand>
</feature>
<evidence type="ECO:0000259" key="11">
    <source>
        <dbReference type="SMART" id="SM00934"/>
    </source>
</evidence>
<dbReference type="Pfam" id="PF00215">
    <property type="entry name" value="OMPdecase"/>
    <property type="match status" value="1"/>
</dbReference>
<comment type="similarity">
    <text evidence="7">Belongs to the OMP decarboxylase family. Type 1 subfamily.</text>
</comment>
<evidence type="ECO:0000256" key="1">
    <source>
        <dbReference type="ARBA" id="ARBA00002356"/>
    </source>
</evidence>
<feature type="active site" description="For OMPdecase activity" evidence="8">
    <location>
        <position position="73"/>
    </location>
</feature>
<evidence type="ECO:0000256" key="8">
    <source>
        <dbReference type="PIRSR" id="PIRSR614732-1"/>
    </source>
</evidence>
<dbReference type="InterPro" id="IPR013785">
    <property type="entry name" value="Aldolase_TIM"/>
</dbReference>
<dbReference type="UniPathway" id="UPA00070">
    <property type="reaction ID" value="UER00120"/>
</dbReference>
<feature type="binding site" evidence="7 9">
    <location>
        <position position="23"/>
    </location>
    <ligand>
        <name>substrate</name>
    </ligand>
</feature>
<organism evidence="12 13">
    <name type="scientific">Candidatus Competibacter denitrificans Run_A_D11</name>
    <dbReference type="NCBI Taxonomy" id="1400863"/>
    <lineage>
        <taxon>Bacteria</taxon>
        <taxon>Pseudomonadati</taxon>
        <taxon>Pseudomonadota</taxon>
        <taxon>Gammaproteobacteria</taxon>
        <taxon>Candidatus Competibacteraceae</taxon>
        <taxon>Candidatus Competibacter</taxon>
    </lineage>
</organism>
<dbReference type="SUPFAM" id="SSF51366">
    <property type="entry name" value="Ribulose-phoshate binding barrel"/>
    <property type="match status" value="1"/>
</dbReference>
<dbReference type="NCBIfam" id="NF001273">
    <property type="entry name" value="PRK00230.1"/>
    <property type="match status" value="1"/>
</dbReference>
<gene>
    <name evidence="7 12" type="primary">pyrF</name>
    <name evidence="12" type="ORF">BN873_170014</name>
</gene>
<dbReference type="OrthoDB" id="9806203at2"/>
<evidence type="ECO:0000313" key="12">
    <source>
        <dbReference type="EMBL" id="CDI01598.1"/>
    </source>
</evidence>
<dbReference type="InterPro" id="IPR014732">
    <property type="entry name" value="OMPdecase"/>
</dbReference>
<keyword evidence="5 7" id="KW-0456">Lyase</keyword>
<dbReference type="EMBL" id="CBTJ020000022">
    <property type="protein sequence ID" value="CDI01598.1"/>
    <property type="molecule type" value="Genomic_DNA"/>
</dbReference>
<dbReference type="SMART" id="SM00934">
    <property type="entry name" value="OMPdecase"/>
    <property type="match status" value="1"/>
</dbReference>
<feature type="active site" description="For OMPdecase activity" evidence="8">
    <location>
        <position position="78"/>
    </location>
</feature>
<dbReference type="AlphaFoldDB" id="W6MC02"/>
<feature type="active site" description="Proton donor" evidence="7">
    <location>
        <position position="75"/>
    </location>
</feature>
<feature type="binding site" evidence="7">
    <location>
        <begin position="73"/>
        <end position="82"/>
    </location>
    <ligand>
        <name>substrate</name>
    </ligand>
</feature>
<dbReference type="GO" id="GO:0006207">
    <property type="term" value="P:'de novo' pyrimidine nucleobase biosynthetic process"/>
    <property type="evidence" value="ECO:0007669"/>
    <property type="project" value="InterPro"/>
</dbReference>
<dbReference type="EC" id="4.1.1.23" evidence="7"/>
<dbReference type="Gene3D" id="3.20.20.70">
    <property type="entry name" value="Aldolase class I"/>
    <property type="match status" value="1"/>
</dbReference>
<evidence type="ECO:0000256" key="5">
    <source>
        <dbReference type="ARBA" id="ARBA00023239"/>
    </source>
</evidence>
<dbReference type="HAMAP" id="MF_01200_B">
    <property type="entry name" value="OMPdecase_type1_B"/>
    <property type="match status" value="1"/>
</dbReference>
<evidence type="ECO:0000256" key="9">
    <source>
        <dbReference type="PIRSR" id="PIRSR614732-2"/>
    </source>
</evidence>
<dbReference type="InterPro" id="IPR011060">
    <property type="entry name" value="RibuloseP-bd_barrel"/>
</dbReference>
<dbReference type="GO" id="GO:0004590">
    <property type="term" value="F:orotidine-5'-phosphate decarboxylase activity"/>
    <property type="evidence" value="ECO:0007669"/>
    <property type="project" value="UniProtKB-UniRule"/>
</dbReference>
<evidence type="ECO:0000256" key="10">
    <source>
        <dbReference type="RuleBase" id="RU000512"/>
    </source>
</evidence>
<evidence type="ECO:0000256" key="6">
    <source>
        <dbReference type="ARBA" id="ARBA00049157"/>
    </source>
</evidence>
<dbReference type="GO" id="GO:0044205">
    <property type="term" value="P:'de novo' UMP biosynthetic process"/>
    <property type="evidence" value="ECO:0007669"/>
    <property type="project" value="UniProtKB-UniRule"/>
</dbReference>
<evidence type="ECO:0000256" key="4">
    <source>
        <dbReference type="ARBA" id="ARBA00022975"/>
    </source>
</evidence>
<dbReference type="InterPro" id="IPR018089">
    <property type="entry name" value="OMPdecase_AS"/>
</dbReference>
<evidence type="ECO:0000313" key="13">
    <source>
        <dbReference type="Proteomes" id="UP000035760"/>
    </source>
</evidence>
<sequence>MTSTKPLASKAIPPAERLIFALDVPNPTTARHLVETLGDAVCFYKIGLEMFMAGGYFELIDGLRARDKKVFVDLKFFDVPETVRSAVRQLKPYGATFTTVHGNDAILKAAVEAAQEIGGDLGILAVTALTSLDQADLDDLGFACDPKTLVLSRARRALAIGCRGVISSGLEAAELRANLGEKLLIITPGIRPVLNRPTDDQKRTMDVEDAFLSGADYIVVGRPIRQAADPHAAAVAIQERIARLFAPGISTT</sequence>
<evidence type="ECO:0000256" key="2">
    <source>
        <dbReference type="ARBA" id="ARBA00004861"/>
    </source>
</evidence>
<keyword evidence="3 7" id="KW-0210">Decarboxylase</keyword>
<feature type="binding site" evidence="7 9">
    <location>
        <position position="130"/>
    </location>
    <ligand>
        <name>substrate</name>
    </ligand>
</feature>
<dbReference type="GO" id="GO:0005829">
    <property type="term" value="C:cytosol"/>
    <property type="evidence" value="ECO:0007669"/>
    <property type="project" value="TreeGrafter"/>
</dbReference>
<evidence type="ECO:0000256" key="7">
    <source>
        <dbReference type="HAMAP-Rule" id="MF_01200"/>
    </source>
</evidence>
<evidence type="ECO:0000256" key="3">
    <source>
        <dbReference type="ARBA" id="ARBA00022793"/>
    </source>
</evidence>
<proteinExistence type="inferred from homology"/>